<evidence type="ECO:0000313" key="4">
    <source>
        <dbReference type="Proteomes" id="UP000012960"/>
    </source>
</evidence>
<dbReference type="Gramene" id="Ma04_t04370.1">
    <property type="protein sequence ID" value="Ma04_p04370.1"/>
    <property type="gene ID" value="Ma04_g04370"/>
</dbReference>
<dbReference type="EMBL" id="HG996469">
    <property type="protein sequence ID" value="CAG1841173.1"/>
    <property type="molecule type" value="Genomic_DNA"/>
</dbReference>
<feature type="compositionally biased region" description="Acidic residues" evidence="1">
    <location>
        <begin position="109"/>
        <end position="118"/>
    </location>
</feature>
<evidence type="ECO:0000313" key="2">
    <source>
        <dbReference type="EMBL" id="CAG1841173.1"/>
    </source>
</evidence>
<organism evidence="3 4">
    <name type="scientific">Musa acuminata subsp. malaccensis</name>
    <name type="common">Wild banana</name>
    <name type="synonym">Musa malaccensis</name>
    <dbReference type="NCBI Taxonomy" id="214687"/>
    <lineage>
        <taxon>Eukaryota</taxon>
        <taxon>Viridiplantae</taxon>
        <taxon>Streptophyta</taxon>
        <taxon>Embryophyta</taxon>
        <taxon>Tracheophyta</taxon>
        <taxon>Spermatophyta</taxon>
        <taxon>Magnoliopsida</taxon>
        <taxon>Liliopsida</taxon>
        <taxon>Zingiberales</taxon>
        <taxon>Musaceae</taxon>
        <taxon>Musa</taxon>
    </lineage>
</organism>
<gene>
    <name evidence="2" type="ORF">GSMUA_109670.1</name>
</gene>
<keyword evidence="4" id="KW-1185">Reference proteome</keyword>
<accession>A0A804IKY8</accession>
<name>A0A804IKY8_MUSAM</name>
<dbReference type="Pfam" id="PF05623">
    <property type="entry name" value="DUF789"/>
    <property type="match status" value="1"/>
</dbReference>
<dbReference type="EnsemblPlants" id="Ma04_t04370.1">
    <property type="protein sequence ID" value="Ma04_p04370.1"/>
    <property type="gene ID" value="Ma04_g04370"/>
</dbReference>
<proteinExistence type="predicted"/>
<feature type="region of interest" description="Disordered" evidence="1">
    <location>
        <begin position="109"/>
        <end position="142"/>
    </location>
</feature>
<reference evidence="3" key="2">
    <citation type="submission" date="2021-05" db="UniProtKB">
        <authorList>
            <consortium name="EnsemblPlants"/>
        </authorList>
    </citation>
    <scope>IDENTIFICATION</scope>
    <source>
        <strain evidence="3">subsp. malaccensis</strain>
    </source>
</reference>
<protein>
    <submittedName>
        <fullName evidence="2">(wild Malaysian banana) hypothetical protein</fullName>
    </submittedName>
</protein>
<evidence type="ECO:0000313" key="3">
    <source>
        <dbReference type="EnsemblPlants" id="Ma04_p04370.1"/>
    </source>
</evidence>
<dbReference type="PANTHER" id="PTHR31343">
    <property type="entry name" value="T15D22.8"/>
    <property type="match status" value="1"/>
</dbReference>
<dbReference type="PANTHER" id="PTHR31343:SF29">
    <property type="entry name" value="DUF789 DOMAIN-CONTAINING PROTEIN"/>
    <property type="match status" value="1"/>
</dbReference>
<dbReference type="InterPro" id="IPR008507">
    <property type="entry name" value="DUF789"/>
</dbReference>
<reference evidence="2" key="1">
    <citation type="submission" date="2021-03" db="EMBL/GenBank/DDBJ databases">
        <authorList>
            <consortium name="Genoscope - CEA"/>
            <person name="William W."/>
        </authorList>
    </citation>
    <scope>NUCLEOTIDE SEQUENCE</scope>
    <source>
        <strain evidence="2">Doubled-haploid Pahang</strain>
    </source>
</reference>
<sequence length="317" mass="36107">MEITARKHSSNLQSFLAHTTPSVPVYSLSKPNTRDNNFWQPTGKDRSEYFTLGDLWDQYSEWSAYGAGVPIVPDNYENVVQYYVPYLSAIQIYTNKSLPCSRISLEESESESFSDDSESEKMSKSSSDALSEDSDVSQESSLHSKETLGQLYLHYIEYGSPYRRIPLVDKVNELAEHFPGLMSFKSVEMSPASWMSVAWYPIYHIPICRNAKDLSACFLTYHTISASFQDNVGHVESAKDFCSTISRTNRREQKIGNNSITLSPFGLSTYRMQGSLWRNSGTSDNEMIGTLYNAAQSWLNQLRVKHHDFDFFTTHSM</sequence>
<dbReference type="OrthoDB" id="1896065at2759"/>
<dbReference type="Proteomes" id="UP000012960">
    <property type="component" value="Unplaced"/>
</dbReference>
<dbReference type="AlphaFoldDB" id="A0A804IKY8"/>
<evidence type="ECO:0000256" key="1">
    <source>
        <dbReference type="SAM" id="MobiDB-lite"/>
    </source>
</evidence>